<sequence length="532" mass="57839">MSPRRPSGKASSGKAQELIQIRAQLRAAKERADDAEYLANLTAELGIVGDSRVIGEHVAGRLQQLTQADQICISFGTVLRGVQVVVLQGDGSLQFEVLRHQRFERAEGGVFWERIESGKPLFVDDYPCSLMALPFMVQAGLSAVAHLPFGRLVGEVGILTAFRFGVARPWTSRERTLLDATAGTLGHALQRSQNFLELDQAVGFLKALIEVTRLTAAPMSLYETARRAAESMAGPAQLDLAVLAQVEGEFVSHEVQFRSAAVSGKLVRLLEQGLPRSQSLVWRSLQQNEVLFIDRDHDSPLSTEVLVNEGVRALAFVPLTVGDPARGLALIIARVGNAMPWSENDRDLFLTVAHSVQLSHERQQSMQSLREDALTDPLTRLGNRRALEAALLLGLAEARKTNSGLSLISLDLDGLKAVNDHEGHDRGDALLTGFATSLRLAFRGEDALFRVGGDEFMVLVKHPAPAGTAVSGSLARVEAALERLRSSGFGQADVSAGIATFPDDRNEAKGLLRLSDQRMYLQKQEHQASLRA</sequence>
<name>A0A3G8YR26_9DEIO</name>
<dbReference type="SMART" id="SM00267">
    <property type="entry name" value="GGDEF"/>
    <property type="match status" value="1"/>
</dbReference>
<dbReference type="Pfam" id="PF00990">
    <property type="entry name" value="GGDEF"/>
    <property type="match status" value="1"/>
</dbReference>
<accession>A0A3G8YR26</accession>
<evidence type="ECO:0000259" key="1">
    <source>
        <dbReference type="PROSITE" id="PS50887"/>
    </source>
</evidence>
<organism evidence="2 3">
    <name type="scientific">Deinococcus psychrotolerans</name>
    <dbReference type="NCBI Taxonomy" id="2489213"/>
    <lineage>
        <taxon>Bacteria</taxon>
        <taxon>Thermotogati</taxon>
        <taxon>Deinococcota</taxon>
        <taxon>Deinococci</taxon>
        <taxon>Deinococcales</taxon>
        <taxon>Deinococcaceae</taxon>
        <taxon>Deinococcus</taxon>
    </lineage>
</organism>
<dbReference type="InterPro" id="IPR052155">
    <property type="entry name" value="Biofilm_reg_signaling"/>
</dbReference>
<dbReference type="InterPro" id="IPR029787">
    <property type="entry name" value="Nucleotide_cyclase"/>
</dbReference>
<dbReference type="InterPro" id="IPR043128">
    <property type="entry name" value="Rev_trsase/Diguanyl_cyclase"/>
</dbReference>
<dbReference type="Gene3D" id="3.30.450.40">
    <property type="match status" value="2"/>
</dbReference>
<dbReference type="KEGG" id="dph:EHF33_14815"/>
<keyword evidence="3" id="KW-1185">Reference proteome</keyword>
<dbReference type="PANTHER" id="PTHR44757">
    <property type="entry name" value="DIGUANYLATE CYCLASE DGCP"/>
    <property type="match status" value="1"/>
</dbReference>
<dbReference type="InterPro" id="IPR000160">
    <property type="entry name" value="GGDEF_dom"/>
</dbReference>
<evidence type="ECO:0000313" key="3">
    <source>
        <dbReference type="Proteomes" id="UP000276417"/>
    </source>
</evidence>
<protein>
    <submittedName>
        <fullName evidence="2">Sensor domain-containing diguanylate cyclase</fullName>
    </submittedName>
</protein>
<feature type="domain" description="GGDEF" evidence="1">
    <location>
        <begin position="403"/>
        <end position="532"/>
    </location>
</feature>
<dbReference type="InterPro" id="IPR029016">
    <property type="entry name" value="GAF-like_dom_sf"/>
</dbReference>
<dbReference type="AlphaFoldDB" id="A0A3G8YR26"/>
<dbReference type="Proteomes" id="UP000276417">
    <property type="component" value="Chromosome 2"/>
</dbReference>
<dbReference type="EMBL" id="CP034184">
    <property type="protein sequence ID" value="AZI44171.1"/>
    <property type="molecule type" value="Genomic_DNA"/>
</dbReference>
<dbReference type="RefSeq" id="WP_124873558.1">
    <property type="nucleotide sequence ID" value="NZ_CP034184.1"/>
</dbReference>
<dbReference type="SUPFAM" id="SSF55781">
    <property type="entry name" value="GAF domain-like"/>
    <property type="match status" value="2"/>
</dbReference>
<dbReference type="OrthoDB" id="53463at2"/>
<evidence type="ECO:0000313" key="2">
    <source>
        <dbReference type="EMBL" id="AZI44171.1"/>
    </source>
</evidence>
<reference evidence="2 3" key="1">
    <citation type="submission" date="2018-11" db="EMBL/GenBank/DDBJ databases">
        <title>Deinococcus shelandsis sp. nov., isolated from South Shetland Islands soil of Antarctica.</title>
        <authorList>
            <person name="Tian J."/>
        </authorList>
    </citation>
    <scope>NUCLEOTIDE SEQUENCE [LARGE SCALE GENOMIC DNA]</scope>
    <source>
        <strain evidence="2 3">S14-83T</strain>
    </source>
</reference>
<dbReference type="CDD" id="cd01949">
    <property type="entry name" value="GGDEF"/>
    <property type="match status" value="1"/>
</dbReference>
<dbReference type="PROSITE" id="PS50887">
    <property type="entry name" value="GGDEF"/>
    <property type="match status" value="1"/>
</dbReference>
<dbReference type="SUPFAM" id="SSF55073">
    <property type="entry name" value="Nucleotide cyclase"/>
    <property type="match status" value="1"/>
</dbReference>
<dbReference type="NCBIfam" id="TIGR00254">
    <property type="entry name" value="GGDEF"/>
    <property type="match status" value="1"/>
</dbReference>
<gene>
    <name evidence="2" type="ORF">EHF33_14815</name>
</gene>
<dbReference type="Gene3D" id="3.30.70.270">
    <property type="match status" value="1"/>
</dbReference>
<proteinExistence type="predicted"/>
<dbReference type="PANTHER" id="PTHR44757:SF2">
    <property type="entry name" value="BIOFILM ARCHITECTURE MAINTENANCE PROTEIN MBAA"/>
    <property type="match status" value="1"/>
</dbReference>